<evidence type="ECO:0000313" key="1">
    <source>
        <dbReference type="EMBL" id="MDN3295929.1"/>
    </source>
</evidence>
<protein>
    <submittedName>
        <fullName evidence="1">Uncharacterized protein</fullName>
    </submittedName>
</protein>
<dbReference type="EMBL" id="JAUEPL010000026">
    <property type="protein sequence ID" value="MDN3295929.1"/>
    <property type="molecule type" value="Genomic_DNA"/>
</dbReference>
<comment type="caution">
    <text evidence="1">The sequence shown here is derived from an EMBL/GenBank/DDBJ whole genome shotgun (WGS) entry which is preliminary data.</text>
</comment>
<sequence length="58" mass="6146">MDDGGKSALGWQAGHAFEAEHGIVLTEPYRTFVAEMTEGSYAGPPDYGLGRRMRGSGG</sequence>
<gene>
    <name evidence="1" type="ORF">QWM81_18095</name>
</gene>
<dbReference type="Proteomes" id="UP001174050">
    <property type="component" value="Unassembled WGS sequence"/>
</dbReference>
<accession>A0ABT7Z8W1</accession>
<reference evidence="1" key="1">
    <citation type="submission" date="2023-06" db="EMBL/GenBank/DDBJ databases">
        <title>WGS-Sequencing of Streptomyces ficellus isolate 21 collected from sand in Gara Djebilet Iron Mine in Algeria.</title>
        <authorList>
            <person name="Zegers G.P."/>
            <person name="Gomez A."/>
            <person name="Gueddou A."/>
            <person name="Zahara A.F."/>
            <person name="Worth M."/>
            <person name="Sevigny J.L."/>
            <person name="Tisa L."/>
        </authorList>
    </citation>
    <scope>NUCLEOTIDE SEQUENCE</scope>
    <source>
        <strain evidence="1">AS11</strain>
    </source>
</reference>
<dbReference type="RefSeq" id="WP_290113085.1">
    <property type="nucleotide sequence ID" value="NZ_JAUEPL010000026.1"/>
</dbReference>
<keyword evidence="2" id="KW-1185">Reference proteome</keyword>
<evidence type="ECO:0000313" key="2">
    <source>
        <dbReference type="Proteomes" id="UP001174050"/>
    </source>
</evidence>
<organism evidence="1 2">
    <name type="scientific">Streptomyces ficellus</name>
    <dbReference type="NCBI Taxonomy" id="1977088"/>
    <lineage>
        <taxon>Bacteria</taxon>
        <taxon>Bacillati</taxon>
        <taxon>Actinomycetota</taxon>
        <taxon>Actinomycetes</taxon>
        <taxon>Kitasatosporales</taxon>
        <taxon>Streptomycetaceae</taxon>
        <taxon>Streptomyces</taxon>
    </lineage>
</organism>
<proteinExistence type="predicted"/>
<name>A0ABT7Z8W1_9ACTN</name>